<feature type="transmembrane region" description="Helical" evidence="8">
    <location>
        <begin position="360"/>
        <end position="381"/>
    </location>
</feature>
<dbReference type="SUPFAM" id="SSF103473">
    <property type="entry name" value="MFS general substrate transporter"/>
    <property type="match status" value="1"/>
</dbReference>
<feature type="transmembrane region" description="Helical" evidence="8">
    <location>
        <begin position="115"/>
        <end position="137"/>
    </location>
</feature>
<keyword evidence="7 8" id="KW-0472">Membrane</keyword>
<comment type="subcellular location">
    <subcellularLocation>
        <location evidence="1">Cell membrane</location>
        <topology evidence="1">Multi-pass membrane protein</topology>
    </subcellularLocation>
</comment>
<dbReference type="CDD" id="cd17324">
    <property type="entry name" value="MFS_NepI_like"/>
    <property type="match status" value="1"/>
</dbReference>
<dbReference type="InterPro" id="IPR011701">
    <property type="entry name" value="MFS"/>
</dbReference>
<evidence type="ECO:0000256" key="2">
    <source>
        <dbReference type="ARBA" id="ARBA00008335"/>
    </source>
</evidence>
<proteinExistence type="inferred from homology"/>
<evidence type="ECO:0000256" key="5">
    <source>
        <dbReference type="ARBA" id="ARBA00022692"/>
    </source>
</evidence>
<dbReference type="EMBL" id="JANLCK010000003">
    <property type="protein sequence ID" value="MCS5725684.1"/>
    <property type="molecule type" value="Genomic_DNA"/>
</dbReference>
<dbReference type="AlphaFoldDB" id="A0AA41XGB4"/>
<feature type="transmembrane region" description="Helical" evidence="8">
    <location>
        <begin position="21"/>
        <end position="40"/>
    </location>
</feature>
<evidence type="ECO:0000256" key="1">
    <source>
        <dbReference type="ARBA" id="ARBA00004651"/>
    </source>
</evidence>
<evidence type="ECO:0000313" key="10">
    <source>
        <dbReference type="EMBL" id="MCS5725684.1"/>
    </source>
</evidence>
<evidence type="ECO:0000313" key="11">
    <source>
        <dbReference type="Proteomes" id="UP001165587"/>
    </source>
</evidence>
<gene>
    <name evidence="10" type="ORF">N1028_07220</name>
</gene>
<sequence length="421" mass="43525">MPPRRPHEPPWRGFQRGEPQYRRIVAALFAAGFATFTQIFDAQAVLPALRDELGVSAPTAALSVSAATVGIALSVLPWASVADRIGRVQAMRISLTAATLLAFLVPLMPTFETVLLARGLVGLALGAVPAVAVAYLAEELHVSWVSVAAGTYIAGNTIGGIAGRLIAGPVSELAGWRAGLAVVAVAGALAAALFWLLVPEPRGFVRAGVGDAGSDAGGGALRLRTRILFQLRDPTMLALYAQGFFLMGAFAVVYNYLGFRITAPPFLLPSGFVSLLFLAYLSGTVSSRFSGALLARFGALRVIVGGVAVMLVGLALLVSEALPVVIVGLVVFTVGCFTAHPVASGLSGRSALVGRAQATALYQLSWLGGTSLFGWLVGLVYDRAGWNAMLVVVAGMGLSAAVAALLGLGLLRSRRPVPPTA</sequence>
<evidence type="ECO:0000259" key="9">
    <source>
        <dbReference type="PROSITE" id="PS50850"/>
    </source>
</evidence>
<dbReference type="Gene3D" id="1.20.1250.20">
    <property type="entry name" value="MFS general substrate transporter like domains"/>
    <property type="match status" value="1"/>
</dbReference>
<dbReference type="Proteomes" id="UP001165587">
    <property type="component" value="Unassembled WGS sequence"/>
</dbReference>
<protein>
    <submittedName>
        <fullName evidence="10">MFS transporter</fullName>
    </submittedName>
</protein>
<feature type="transmembrane region" description="Helical" evidence="8">
    <location>
        <begin position="324"/>
        <end position="348"/>
    </location>
</feature>
<comment type="caution">
    <text evidence="10">The sequence shown here is derived from an EMBL/GenBank/DDBJ whole genome shotgun (WGS) entry which is preliminary data.</text>
</comment>
<dbReference type="RefSeq" id="WP_259526243.1">
    <property type="nucleotide sequence ID" value="NZ_JANLCK010000003.1"/>
</dbReference>
<feature type="transmembrane region" description="Helical" evidence="8">
    <location>
        <begin position="293"/>
        <end position="318"/>
    </location>
</feature>
<dbReference type="InterPro" id="IPR036259">
    <property type="entry name" value="MFS_trans_sf"/>
</dbReference>
<comment type="similarity">
    <text evidence="2">Belongs to the major facilitator superfamily.</text>
</comment>
<dbReference type="Pfam" id="PF07690">
    <property type="entry name" value="MFS_1"/>
    <property type="match status" value="1"/>
</dbReference>
<accession>A0AA41XGB4</accession>
<keyword evidence="4" id="KW-1003">Cell membrane</keyword>
<feature type="transmembrane region" description="Helical" evidence="8">
    <location>
        <begin position="178"/>
        <end position="198"/>
    </location>
</feature>
<dbReference type="GO" id="GO:0022857">
    <property type="term" value="F:transmembrane transporter activity"/>
    <property type="evidence" value="ECO:0007669"/>
    <property type="project" value="InterPro"/>
</dbReference>
<evidence type="ECO:0000256" key="7">
    <source>
        <dbReference type="ARBA" id="ARBA00023136"/>
    </source>
</evidence>
<evidence type="ECO:0000256" key="4">
    <source>
        <dbReference type="ARBA" id="ARBA00022475"/>
    </source>
</evidence>
<keyword evidence="11" id="KW-1185">Reference proteome</keyword>
<evidence type="ECO:0000256" key="6">
    <source>
        <dbReference type="ARBA" id="ARBA00022989"/>
    </source>
</evidence>
<dbReference type="PANTHER" id="PTHR43271:SF1">
    <property type="entry name" value="INNER MEMBRANE TRANSPORT PROTEIN YNFM"/>
    <property type="match status" value="1"/>
</dbReference>
<keyword evidence="5 8" id="KW-0812">Transmembrane</keyword>
<keyword evidence="6 8" id="KW-1133">Transmembrane helix</keyword>
<feature type="transmembrane region" description="Helical" evidence="8">
    <location>
        <begin position="60"/>
        <end position="79"/>
    </location>
</feature>
<organism evidence="10 11">
    <name type="scientific">Herbiconiux oxytropis</name>
    <dbReference type="NCBI Taxonomy" id="2970915"/>
    <lineage>
        <taxon>Bacteria</taxon>
        <taxon>Bacillati</taxon>
        <taxon>Actinomycetota</taxon>
        <taxon>Actinomycetes</taxon>
        <taxon>Micrococcales</taxon>
        <taxon>Microbacteriaceae</taxon>
        <taxon>Herbiconiux</taxon>
    </lineage>
</organism>
<feature type="transmembrane region" description="Helical" evidence="8">
    <location>
        <begin position="263"/>
        <end position="281"/>
    </location>
</feature>
<feature type="domain" description="Major facilitator superfamily (MFS) profile" evidence="9">
    <location>
        <begin position="24"/>
        <end position="415"/>
    </location>
</feature>
<evidence type="ECO:0000256" key="8">
    <source>
        <dbReference type="SAM" id="Phobius"/>
    </source>
</evidence>
<keyword evidence="3" id="KW-0813">Transport</keyword>
<feature type="transmembrane region" description="Helical" evidence="8">
    <location>
        <begin position="91"/>
        <end position="109"/>
    </location>
</feature>
<dbReference type="PROSITE" id="PS50850">
    <property type="entry name" value="MFS"/>
    <property type="match status" value="1"/>
</dbReference>
<dbReference type="GO" id="GO:0005886">
    <property type="term" value="C:plasma membrane"/>
    <property type="evidence" value="ECO:0007669"/>
    <property type="project" value="UniProtKB-SubCell"/>
</dbReference>
<feature type="transmembrane region" description="Helical" evidence="8">
    <location>
        <begin position="144"/>
        <end position="166"/>
    </location>
</feature>
<evidence type="ECO:0000256" key="3">
    <source>
        <dbReference type="ARBA" id="ARBA00022448"/>
    </source>
</evidence>
<dbReference type="InterPro" id="IPR020846">
    <property type="entry name" value="MFS_dom"/>
</dbReference>
<feature type="transmembrane region" description="Helical" evidence="8">
    <location>
        <begin position="387"/>
        <end position="411"/>
    </location>
</feature>
<name>A0AA41XGB4_9MICO</name>
<feature type="transmembrane region" description="Helical" evidence="8">
    <location>
        <begin position="237"/>
        <end position="257"/>
    </location>
</feature>
<dbReference type="PANTHER" id="PTHR43271">
    <property type="entry name" value="BLL2771 PROTEIN"/>
    <property type="match status" value="1"/>
</dbReference>
<reference evidence="10" key="1">
    <citation type="submission" date="2022-08" db="EMBL/GenBank/DDBJ databases">
        <authorList>
            <person name="Deng Y."/>
            <person name="Han X.-F."/>
            <person name="Zhang Y.-Q."/>
        </authorList>
    </citation>
    <scope>NUCLEOTIDE SEQUENCE</scope>
    <source>
        <strain evidence="10">CPCC 203407</strain>
    </source>
</reference>